<keyword evidence="2" id="KW-1185">Reference proteome</keyword>
<dbReference type="Proteomes" id="UP000191691">
    <property type="component" value="Unassembled WGS sequence"/>
</dbReference>
<evidence type="ECO:0000313" key="1">
    <source>
        <dbReference type="EMBL" id="OQE85776.1"/>
    </source>
</evidence>
<comment type="caution">
    <text evidence="1">The sequence shown here is derived from an EMBL/GenBank/DDBJ whole genome shotgun (WGS) entry which is preliminary data.</text>
</comment>
<accession>A0A1V6YE78</accession>
<organism evidence="1 2">
    <name type="scientific">Penicillium nalgiovense</name>
    <dbReference type="NCBI Taxonomy" id="60175"/>
    <lineage>
        <taxon>Eukaryota</taxon>
        <taxon>Fungi</taxon>
        <taxon>Dikarya</taxon>
        <taxon>Ascomycota</taxon>
        <taxon>Pezizomycotina</taxon>
        <taxon>Eurotiomycetes</taxon>
        <taxon>Eurotiomycetidae</taxon>
        <taxon>Eurotiales</taxon>
        <taxon>Aspergillaceae</taxon>
        <taxon>Penicillium</taxon>
    </lineage>
</organism>
<proteinExistence type="predicted"/>
<protein>
    <submittedName>
        <fullName evidence="1">Uncharacterized protein</fullName>
    </submittedName>
</protein>
<sequence length="119" mass="13252">MPSRGTKVDVLVAWTVCTQPNQHILQEAWRRFHSGYSSFSVAGLGYLSLSSRELVLLPSLLPPLRSVDCDTPYNKADTASSEGFSRLDDEEQALLRPLVPRNDYTAGETYQLDETSYGP</sequence>
<name>A0A1V6YE78_PENNA</name>
<reference evidence="2" key="1">
    <citation type="journal article" date="2017" name="Nat. Microbiol.">
        <title>Global analysis of biosynthetic gene clusters reveals vast potential of secondary metabolite production in Penicillium species.</title>
        <authorList>
            <person name="Nielsen J.C."/>
            <person name="Grijseels S."/>
            <person name="Prigent S."/>
            <person name="Ji B."/>
            <person name="Dainat J."/>
            <person name="Nielsen K.F."/>
            <person name="Frisvad J.C."/>
            <person name="Workman M."/>
            <person name="Nielsen J."/>
        </authorList>
    </citation>
    <scope>NUCLEOTIDE SEQUENCE [LARGE SCALE GENOMIC DNA]</scope>
    <source>
        <strain evidence="2">IBT 13039</strain>
    </source>
</reference>
<dbReference type="STRING" id="60175.A0A1V6YE78"/>
<gene>
    <name evidence="1" type="ORF">PENNAL_c0023G03423</name>
</gene>
<dbReference type="AlphaFoldDB" id="A0A1V6YE78"/>
<evidence type="ECO:0000313" key="2">
    <source>
        <dbReference type="Proteomes" id="UP000191691"/>
    </source>
</evidence>
<dbReference type="EMBL" id="MOOB01000023">
    <property type="protein sequence ID" value="OQE85776.1"/>
    <property type="molecule type" value="Genomic_DNA"/>
</dbReference>